<dbReference type="SMART" id="SM00448">
    <property type="entry name" value="REC"/>
    <property type="match status" value="1"/>
</dbReference>
<evidence type="ECO:0000256" key="4">
    <source>
        <dbReference type="ARBA" id="ARBA00022475"/>
    </source>
</evidence>
<comment type="catalytic activity">
    <reaction evidence="1">
        <text>ATP + protein L-histidine = ADP + protein N-phospho-L-histidine.</text>
        <dbReference type="EC" id="2.7.13.3"/>
    </reaction>
</comment>
<feature type="domain" description="Response regulatory" evidence="19">
    <location>
        <begin position="1695"/>
        <end position="1811"/>
    </location>
</feature>
<dbReference type="RefSeq" id="WP_250927584.1">
    <property type="nucleotide sequence ID" value="NZ_JAMQBK010000014.1"/>
</dbReference>
<sequence>MNRSESPVDELESDDRYRVLRELSDASIVSCYLAEDKLSRARVILREVPKSVFRQGGLARFENEARQTAGVRCRTYSSPLEYEVRDQLVRVVYAYIEGDSLATRFRARPFTAPQAMLLAEDLLQALEHVHELGCIQKDIRPSNIIVQPDGHAVMCGYVPLWCPDVFGNDSRLGRECASYTSPELSGIIDHDIGEASDIYSIGYVLHAAITGGPAFDGEISEIFYQHMTADPDFSQVPQNTPEIVIRFIEKMIRKEPRERYQSARAALYDARKILKLLNTGADTSGFVIGSADHRTVLTDAAFVGRDDQLKVLEQGLDNTLAGKSCKALLRSDSGMGKTRLLNEISRVAARKGFLLLNGRSSQHAAQEPNAPWLQMIDQLAKLLATDEELRTRTADRMEDYREEVTTAMPELAKTLGWSGIQLSGPEELGQKRVIMAFRTLFAGLGTADRSVMVTLDDCQWIDEQSMRILAGICETPVQHLFLFVVARPEGNSTSLELNELPVSTSLSLQPLNDQAVKQLAESMAGHLPEVAVNVVTKYADGSPFMAAAVLRGMVESNVLIAADNAWKVDDEKLSSFQAADDASEILVSRLSQLPDEARDLLAAAAVIGKDFNLDAAADLAGISMAEAQAAIKPVRHHRLVWSRPNNVVSFVHDKIREAVLSGLSETTIQSMHGQIGRYIEANNPERYFDLAYHFDAADMHFNALPYALKAAEAARKSFSHESAETQLGIAARALEFADITTRHSVEMMMADVLILQGEYDRTEEWLDRASRSAGDDTALAKVALKRGELSFKRGNKDRAVTFFEAALTQLGHPVCNSQLQLWWNLGREVLRQANNSIFPARCGRIKTEPTQADRMSLLLYSQIAHAYWFTRDKYYTLWAHLRGMNAAEEYSPNQYLAQSYSEHAPVMTLLRWERRGVAYAKKSLEMRKSLDDVWGQGQSRNFLSILLYSFSRFQQCVEQASLAVDTLERTGDYWEVHIARYQLAASHYRLGNLSEAVRLAKINYQSAVDRGDFQATGNIIDVWSRAAMGDIPKEIIQAEMERDVFDVQRSCEVLLAKGVREYYRERYQNAVGLFQKAILTAEDGGVSNAYISPCYPWLCSAMRKLFETKPPRTEKARRKMVRALVRASKTAVGIGKRYTNELPHALRELGAAYTIAENFKRGQAYLRKSIEESLRQGASVEHAFSVVLHVEYASELGWKFDADEYQAALDSLASVNQSNDAVNAQGSLSLLDRFDSLLASGRRIATTMVPDEIHTEVCKAAKRILRAENVFLVLETEPGQDLVTIPQGQRFDVNLVAEARSSRTTVVNDTENICERGVCSVREGTFMCSPIEINGDAVAYLYLTNQRFSGLFDDDEVRIADYLTSAAGAALEKADSFQKLQELNQTLEARILERTMTVVQRSQELENTATQLQATKDKLEKAKEAAEEANATKSEFLARMSHEIRTPITAILGFTELLLRGVVDSEQSRISHLQTILSNGTHLLNLLNDILDISKIEADKIETECVPCSPTHMVGDVVKSLRSKAIQNNIGLDIEMNAPVPSAILSDPTRFRQIISNLLSNAIKFTEQGGVTVVLDTQGPDEAPTHLVVSVNDTGTGMTPQQLQKIFEPFTQADTSTTRKFGGTGLGLSISKRLADALGGSLTVWSELDVGTKFNFLLPIVMAENSVLLTPSAAMQQAEGTQSKEFPRVSLSGTRVLVVDDAVTNRNLMQLIVEDSGGVVYTATNGEEAIEKLISDQLEVDVILMDMQMPIMDGYTATSQLRSVGFMKPIIALTANAMQGDENRCRTAGCTGYLTKPLDLNALLNLISDAAAEGDTKTTSDVIAHTPKGATSEVNTNPIKLVEQASENSIESELTSILPQNWLRSFACEFVERVSDKLPSILDANDAGDLNEVARHLHWIKGTGGSVGLTPLSEMAADGEAAVATSDVEQVYETLKEMQSFLAKARQEQDADSNQSVDVYPPHDDESDDDDGTQILSCDLTVRM</sequence>
<dbReference type="InterPro" id="IPR011009">
    <property type="entry name" value="Kinase-like_dom_sf"/>
</dbReference>
<dbReference type="Gene3D" id="3.40.50.300">
    <property type="entry name" value="P-loop containing nucleotide triphosphate hydrolases"/>
    <property type="match status" value="1"/>
</dbReference>
<dbReference type="InterPro" id="IPR004358">
    <property type="entry name" value="Sig_transdc_His_kin-like_C"/>
</dbReference>
<dbReference type="InterPro" id="IPR036890">
    <property type="entry name" value="HATPase_C_sf"/>
</dbReference>
<dbReference type="InterPro" id="IPR011006">
    <property type="entry name" value="CheY-like_superfamily"/>
</dbReference>
<dbReference type="SUPFAM" id="SSF56112">
    <property type="entry name" value="Protein kinase-like (PK-like)"/>
    <property type="match status" value="1"/>
</dbReference>
<dbReference type="SMART" id="SM00387">
    <property type="entry name" value="HATPase_c"/>
    <property type="match status" value="1"/>
</dbReference>
<dbReference type="PANTHER" id="PTHR43047">
    <property type="entry name" value="TWO-COMPONENT HISTIDINE PROTEIN KINASE"/>
    <property type="match status" value="1"/>
</dbReference>
<dbReference type="Pfam" id="PF01627">
    <property type="entry name" value="Hpt"/>
    <property type="match status" value="1"/>
</dbReference>
<dbReference type="Pfam" id="PF02518">
    <property type="entry name" value="HATPase_c"/>
    <property type="match status" value="1"/>
</dbReference>
<dbReference type="Gene3D" id="3.30.565.10">
    <property type="entry name" value="Histidine kinase-like ATPase, C-terminal domain"/>
    <property type="match status" value="1"/>
</dbReference>
<dbReference type="SUPFAM" id="SSF52172">
    <property type="entry name" value="CheY-like"/>
    <property type="match status" value="1"/>
</dbReference>
<evidence type="ECO:0000256" key="15">
    <source>
        <dbReference type="SAM" id="Coils"/>
    </source>
</evidence>
<dbReference type="Gene3D" id="1.25.40.10">
    <property type="entry name" value="Tetratricopeptide repeat domain"/>
    <property type="match status" value="2"/>
</dbReference>
<dbReference type="SMART" id="SM00388">
    <property type="entry name" value="HisKA"/>
    <property type="match status" value="1"/>
</dbReference>
<keyword evidence="15" id="KW-0175">Coiled coil</keyword>
<evidence type="ECO:0000259" key="19">
    <source>
        <dbReference type="PROSITE" id="PS50110"/>
    </source>
</evidence>
<keyword evidence="7" id="KW-0808">Transferase</keyword>
<dbReference type="InterPro" id="IPR005467">
    <property type="entry name" value="His_kinase_dom"/>
</dbReference>
<evidence type="ECO:0000256" key="6">
    <source>
        <dbReference type="ARBA" id="ARBA00022553"/>
    </source>
</evidence>
<evidence type="ECO:0000256" key="5">
    <source>
        <dbReference type="ARBA" id="ARBA00022519"/>
    </source>
</evidence>
<dbReference type="Pfam" id="PF00069">
    <property type="entry name" value="Pkinase"/>
    <property type="match status" value="1"/>
</dbReference>
<dbReference type="PROSITE" id="PS50011">
    <property type="entry name" value="PROTEIN_KINASE_DOM"/>
    <property type="match status" value="1"/>
</dbReference>
<dbReference type="Gene3D" id="1.10.287.130">
    <property type="match status" value="1"/>
</dbReference>
<comment type="subcellular location">
    <subcellularLocation>
        <location evidence="2">Cell inner membrane</location>
        <topology evidence="2">Multi-pass membrane protein</topology>
    </subcellularLocation>
</comment>
<dbReference type="SUPFAM" id="SSF81901">
    <property type="entry name" value="HCP-like"/>
    <property type="match status" value="1"/>
</dbReference>
<keyword evidence="11" id="KW-1133">Transmembrane helix</keyword>
<dbReference type="PRINTS" id="PR00344">
    <property type="entry name" value="BCTRLSENSOR"/>
</dbReference>
<evidence type="ECO:0000259" key="20">
    <source>
        <dbReference type="PROSITE" id="PS50894"/>
    </source>
</evidence>
<organism evidence="21 22">
    <name type="scientific">Aporhodopirellula aestuarii</name>
    <dbReference type="NCBI Taxonomy" id="2950107"/>
    <lineage>
        <taxon>Bacteria</taxon>
        <taxon>Pseudomonadati</taxon>
        <taxon>Planctomycetota</taxon>
        <taxon>Planctomycetia</taxon>
        <taxon>Pirellulales</taxon>
        <taxon>Pirellulaceae</taxon>
        <taxon>Aporhodopirellula</taxon>
    </lineage>
</organism>
<dbReference type="Gene3D" id="1.20.120.160">
    <property type="entry name" value="HPT domain"/>
    <property type="match status" value="1"/>
</dbReference>
<dbReference type="PANTHER" id="PTHR43047:SF72">
    <property type="entry name" value="OSMOSENSING HISTIDINE PROTEIN KINASE SLN1"/>
    <property type="match status" value="1"/>
</dbReference>
<dbReference type="Proteomes" id="UP001202961">
    <property type="component" value="Unassembled WGS sequence"/>
</dbReference>
<dbReference type="InterPro" id="IPR003661">
    <property type="entry name" value="HisK_dim/P_dom"/>
</dbReference>
<keyword evidence="8" id="KW-0812">Transmembrane</keyword>
<dbReference type="Pfam" id="PF13191">
    <property type="entry name" value="AAA_16"/>
    <property type="match status" value="1"/>
</dbReference>
<dbReference type="Pfam" id="PF00512">
    <property type="entry name" value="HisKA"/>
    <property type="match status" value="1"/>
</dbReference>
<feature type="domain" description="HPt" evidence="20">
    <location>
        <begin position="1859"/>
        <end position="1949"/>
    </location>
</feature>
<evidence type="ECO:0000256" key="9">
    <source>
        <dbReference type="ARBA" id="ARBA00022777"/>
    </source>
</evidence>
<evidence type="ECO:0000259" key="18">
    <source>
        <dbReference type="PROSITE" id="PS50109"/>
    </source>
</evidence>
<protein>
    <recommendedName>
        <fullName evidence="3">histidine kinase</fullName>
        <ecNumber evidence="3">2.7.13.3</ecNumber>
    </recommendedName>
</protein>
<dbReference type="SUPFAM" id="SSF55781">
    <property type="entry name" value="GAF domain-like"/>
    <property type="match status" value="1"/>
</dbReference>
<keyword evidence="5" id="KW-0997">Cell inner membrane</keyword>
<evidence type="ECO:0000256" key="8">
    <source>
        <dbReference type="ARBA" id="ARBA00022692"/>
    </source>
</evidence>
<name>A0ABT0TZ84_9BACT</name>
<evidence type="ECO:0000256" key="10">
    <source>
        <dbReference type="ARBA" id="ARBA00022840"/>
    </source>
</evidence>
<feature type="modified residue" description="Phosphohistidine" evidence="13">
    <location>
        <position position="1898"/>
    </location>
</feature>
<gene>
    <name evidence="21" type="ORF">NB063_04675</name>
</gene>
<dbReference type="InterPro" id="IPR036097">
    <property type="entry name" value="HisK_dim/P_sf"/>
</dbReference>
<evidence type="ECO:0000256" key="3">
    <source>
        <dbReference type="ARBA" id="ARBA00012438"/>
    </source>
</evidence>
<evidence type="ECO:0000256" key="14">
    <source>
        <dbReference type="PROSITE-ProRule" id="PRU00169"/>
    </source>
</evidence>
<proteinExistence type="predicted"/>
<feature type="region of interest" description="Disordered" evidence="16">
    <location>
        <begin position="1943"/>
        <end position="1984"/>
    </location>
</feature>
<evidence type="ECO:0000256" key="12">
    <source>
        <dbReference type="ARBA" id="ARBA00023136"/>
    </source>
</evidence>
<evidence type="ECO:0000256" key="13">
    <source>
        <dbReference type="PROSITE-ProRule" id="PRU00110"/>
    </source>
</evidence>
<dbReference type="SMART" id="SM00220">
    <property type="entry name" value="S_TKc"/>
    <property type="match status" value="1"/>
</dbReference>
<dbReference type="InterPro" id="IPR000719">
    <property type="entry name" value="Prot_kinase_dom"/>
</dbReference>
<dbReference type="Gene3D" id="3.30.450.40">
    <property type="match status" value="1"/>
</dbReference>
<feature type="coiled-coil region" evidence="15">
    <location>
        <begin position="1402"/>
        <end position="1439"/>
    </location>
</feature>
<dbReference type="SUPFAM" id="SSF48452">
    <property type="entry name" value="TPR-like"/>
    <property type="match status" value="1"/>
</dbReference>
<dbReference type="InterPro" id="IPR003594">
    <property type="entry name" value="HATPase_dom"/>
</dbReference>
<feature type="domain" description="Protein kinase" evidence="17">
    <location>
        <begin position="17"/>
        <end position="274"/>
    </location>
</feature>
<evidence type="ECO:0000259" key="17">
    <source>
        <dbReference type="PROSITE" id="PS50011"/>
    </source>
</evidence>
<keyword evidence="4" id="KW-1003">Cell membrane</keyword>
<dbReference type="CDD" id="cd00082">
    <property type="entry name" value="HisKA"/>
    <property type="match status" value="1"/>
</dbReference>
<dbReference type="InterPro" id="IPR027417">
    <property type="entry name" value="P-loop_NTPase"/>
</dbReference>
<evidence type="ECO:0000256" key="11">
    <source>
        <dbReference type="ARBA" id="ARBA00022989"/>
    </source>
</evidence>
<accession>A0ABT0TZ84</accession>
<feature type="domain" description="Histidine kinase" evidence="18">
    <location>
        <begin position="1439"/>
        <end position="1662"/>
    </location>
</feature>
<dbReference type="PROSITE" id="PS50109">
    <property type="entry name" value="HIS_KIN"/>
    <property type="match status" value="1"/>
</dbReference>
<dbReference type="InterPro" id="IPR008207">
    <property type="entry name" value="Sig_transdc_His_kin_Hpt_dom"/>
</dbReference>
<dbReference type="EC" id="2.7.13.3" evidence="3"/>
<dbReference type="Gene3D" id="1.10.510.10">
    <property type="entry name" value="Transferase(Phosphotransferase) domain 1"/>
    <property type="match status" value="1"/>
</dbReference>
<dbReference type="SUPFAM" id="SSF47226">
    <property type="entry name" value="Histidine-containing phosphotransfer domain, HPT domain"/>
    <property type="match status" value="1"/>
</dbReference>
<dbReference type="InterPro" id="IPR001789">
    <property type="entry name" value="Sig_transdc_resp-reg_receiver"/>
</dbReference>
<keyword evidence="6 14" id="KW-0597">Phosphoprotein</keyword>
<dbReference type="InterPro" id="IPR036641">
    <property type="entry name" value="HPT_dom_sf"/>
</dbReference>
<keyword evidence="22" id="KW-1185">Reference proteome</keyword>
<keyword evidence="9" id="KW-0418">Kinase</keyword>
<evidence type="ECO:0000256" key="7">
    <source>
        <dbReference type="ARBA" id="ARBA00022679"/>
    </source>
</evidence>
<feature type="modified residue" description="4-aspartylphosphate" evidence="14">
    <location>
        <position position="1746"/>
    </location>
</feature>
<dbReference type="CDD" id="cd16922">
    <property type="entry name" value="HATPase_EvgS-ArcB-TorS-like"/>
    <property type="match status" value="1"/>
</dbReference>
<evidence type="ECO:0000256" key="16">
    <source>
        <dbReference type="SAM" id="MobiDB-lite"/>
    </source>
</evidence>
<dbReference type="InterPro" id="IPR029016">
    <property type="entry name" value="GAF-like_dom_sf"/>
</dbReference>
<evidence type="ECO:0000313" key="22">
    <source>
        <dbReference type="Proteomes" id="UP001202961"/>
    </source>
</evidence>
<dbReference type="SUPFAM" id="SSF47384">
    <property type="entry name" value="Homodimeric domain of signal transducing histidine kinase"/>
    <property type="match status" value="1"/>
</dbReference>
<dbReference type="EMBL" id="JAMQBK010000014">
    <property type="protein sequence ID" value="MCM2369913.1"/>
    <property type="molecule type" value="Genomic_DNA"/>
</dbReference>
<evidence type="ECO:0000256" key="1">
    <source>
        <dbReference type="ARBA" id="ARBA00000085"/>
    </source>
</evidence>
<dbReference type="InterPro" id="IPR011990">
    <property type="entry name" value="TPR-like_helical_dom_sf"/>
</dbReference>
<evidence type="ECO:0000256" key="2">
    <source>
        <dbReference type="ARBA" id="ARBA00004429"/>
    </source>
</evidence>
<reference evidence="21 22" key="1">
    <citation type="journal article" date="2022" name="Syst. Appl. Microbiol.">
        <title>Rhodopirellula aestuarii sp. nov., a novel member of the genus Rhodopirellula isolated from brackish sediments collected in the Tagus River estuary, Portugal.</title>
        <authorList>
            <person name="Vitorino I.R."/>
            <person name="Klimek D."/>
            <person name="Calusinska M."/>
            <person name="Lobo-da-Cunha A."/>
            <person name="Vasconcelos V."/>
            <person name="Lage O.M."/>
        </authorList>
    </citation>
    <scope>NUCLEOTIDE SEQUENCE [LARGE SCALE GENOMIC DNA]</scope>
    <source>
        <strain evidence="21 22">ICT_H3.1</strain>
    </source>
</reference>
<dbReference type="Pfam" id="PF00072">
    <property type="entry name" value="Response_reg"/>
    <property type="match status" value="1"/>
</dbReference>
<dbReference type="InterPro" id="IPR041664">
    <property type="entry name" value="AAA_16"/>
</dbReference>
<keyword evidence="10 21" id="KW-0067">ATP-binding</keyword>
<dbReference type="SUPFAM" id="SSF55874">
    <property type="entry name" value="ATPase domain of HSP90 chaperone/DNA topoisomerase II/histidine kinase"/>
    <property type="match status" value="1"/>
</dbReference>
<dbReference type="CDD" id="cd17546">
    <property type="entry name" value="REC_hyHK_CKI1_RcsC-like"/>
    <property type="match status" value="1"/>
</dbReference>
<keyword evidence="10 21" id="KW-0547">Nucleotide-binding</keyword>
<dbReference type="PROSITE" id="PS50110">
    <property type="entry name" value="RESPONSE_REGULATORY"/>
    <property type="match status" value="1"/>
</dbReference>
<dbReference type="PROSITE" id="PS50894">
    <property type="entry name" value="HPT"/>
    <property type="match status" value="1"/>
</dbReference>
<dbReference type="SUPFAM" id="SSF52540">
    <property type="entry name" value="P-loop containing nucleoside triphosphate hydrolases"/>
    <property type="match status" value="1"/>
</dbReference>
<comment type="caution">
    <text evidence="21">The sequence shown here is derived from an EMBL/GenBank/DDBJ whole genome shotgun (WGS) entry which is preliminary data.</text>
</comment>
<keyword evidence="12" id="KW-0472">Membrane</keyword>
<dbReference type="Gene3D" id="3.40.50.2300">
    <property type="match status" value="1"/>
</dbReference>
<evidence type="ECO:0000313" key="21">
    <source>
        <dbReference type="EMBL" id="MCM2369913.1"/>
    </source>
</evidence>
<dbReference type="GO" id="GO:0005524">
    <property type="term" value="F:ATP binding"/>
    <property type="evidence" value="ECO:0007669"/>
    <property type="project" value="UniProtKB-KW"/>
</dbReference>